<dbReference type="AlphaFoldDB" id="A0A1V9YJ96"/>
<evidence type="ECO:0000256" key="1">
    <source>
        <dbReference type="SAM" id="Coils"/>
    </source>
</evidence>
<dbReference type="Proteomes" id="UP000243579">
    <property type="component" value="Unassembled WGS sequence"/>
</dbReference>
<accession>A0A1V9YJ96</accession>
<dbReference type="OrthoDB" id="79444at2759"/>
<evidence type="ECO:0000313" key="3">
    <source>
        <dbReference type="Proteomes" id="UP000243579"/>
    </source>
</evidence>
<sequence>MLQRSLARIEMDRRASNAIERARMLRLQNERDALERHYCRLQEAIETARAERRSWEERTAAVSAFHTQESAAWAAFKARMAATLKGQSTMTSVTLAEIHDNEKTIEMTLKPQQALWASKVRDAKSEIHETKAILLDMEKKKRVLSAQLQQAQALYNELRAREDNARATHEVHALRLEMHHTQAPLF</sequence>
<gene>
    <name evidence="2" type="ORF">ACHHYP_11361</name>
</gene>
<name>A0A1V9YJ96_ACHHY</name>
<organism evidence="2 3">
    <name type="scientific">Achlya hypogyna</name>
    <name type="common">Oomycete</name>
    <name type="synonym">Protoachlya hypogyna</name>
    <dbReference type="NCBI Taxonomy" id="1202772"/>
    <lineage>
        <taxon>Eukaryota</taxon>
        <taxon>Sar</taxon>
        <taxon>Stramenopiles</taxon>
        <taxon>Oomycota</taxon>
        <taxon>Saprolegniomycetes</taxon>
        <taxon>Saprolegniales</taxon>
        <taxon>Achlyaceae</taxon>
        <taxon>Achlya</taxon>
    </lineage>
</organism>
<proteinExistence type="predicted"/>
<comment type="caution">
    <text evidence="2">The sequence shown here is derived from an EMBL/GenBank/DDBJ whole genome shotgun (WGS) entry which is preliminary data.</text>
</comment>
<feature type="coiled-coil region" evidence="1">
    <location>
        <begin position="120"/>
        <end position="168"/>
    </location>
</feature>
<evidence type="ECO:0000313" key="2">
    <source>
        <dbReference type="EMBL" id="OQR85789.1"/>
    </source>
</evidence>
<keyword evidence="1" id="KW-0175">Coiled coil</keyword>
<protein>
    <submittedName>
        <fullName evidence="2">Uncharacterized protein</fullName>
    </submittedName>
</protein>
<reference evidence="2 3" key="1">
    <citation type="journal article" date="2014" name="Genome Biol. Evol.">
        <title>The secreted proteins of Achlya hypogyna and Thraustotheca clavata identify the ancestral oomycete secretome and reveal gene acquisitions by horizontal gene transfer.</title>
        <authorList>
            <person name="Misner I."/>
            <person name="Blouin N."/>
            <person name="Leonard G."/>
            <person name="Richards T.A."/>
            <person name="Lane C.E."/>
        </authorList>
    </citation>
    <scope>NUCLEOTIDE SEQUENCE [LARGE SCALE GENOMIC DNA]</scope>
    <source>
        <strain evidence="2 3">ATCC 48635</strain>
    </source>
</reference>
<dbReference type="EMBL" id="JNBR01001588">
    <property type="protein sequence ID" value="OQR85789.1"/>
    <property type="molecule type" value="Genomic_DNA"/>
</dbReference>
<keyword evidence="3" id="KW-1185">Reference proteome</keyword>